<keyword evidence="3" id="KW-1185">Reference proteome</keyword>
<feature type="transmembrane region" description="Helical" evidence="1">
    <location>
        <begin position="68"/>
        <end position="88"/>
    </location>
</feature>
<feature type="transmembrane region" description="Helical" evidence="1">
    <location>
        <begin position="108"/>
        <end position="131"/>
    </location>
</feature>
<accession>A0ABY5X6A2</accession>
<evidence type="ECO:0000256" key="1">
    <source>
        <dbReference type="SAM" id="Phobius"/>
    </source>
</evidence>
<sequence length="182" mass="20791">MSIKYGFDFPLKSSFTQDEVQQWLYNGVNWELNFSGVKMGVVAFLLFLVGTLYYVWNGNDDFNKGKWFQFFLKFIAAFIGIFILGFIFKGVTALIPAFSNKIAGGLLMKVFMSIFSVLGMKFVVVMAYTMFSRIMVFHRKYNVENYDKLSSFAYRLAPGLLLLAKILVSLGGILVFYGIWLA</sequence>
<keyword evidence="1" id="KW-1133">Transmembrane helix</keyword>
<protein>
    <recommendedName>
        <fullName evidence="4">Yip1 domain-containing protein</fullName>
    </recommendedName>
</protein>
<dbReference type="EMBL" id="CP103445">
    <property type="protein sequence ID" value="UWS32886.1"/>
    <property type="molecule type" value="Genomic_DNA"/>
</dbReference>
<feature type="transmembrane region" description="Helical" evidence="1">
    <location>
        <begin position="37"/>
        <end position="56"/>
    </location>
</feature>
<evidence type="ECO:0008006" key="4">
    <source>
        <dbReference type="Google" id="ProtNLM"/>
    </source>
</evidence>
<evidence type="ECO:0000313" key="2">
    <source>
        <dbReference type="EMBL" id="UWS32886.1"/>
    </source>
</evidence>
<gene>
    <name evidence="2" type="ORF">NYP84_14895</name>
</gene>
<evidence type="ECO:0000313" key="3">
    <source>
        <dbReference type="Proteomes" id="UP001058553"/>
    </source>
</evidence>
<organism evidence="2 3">
    <name type="scientific">Erwinia pyrifoliae</name>
    <dbReference type="NCBI Taxonomy" id="79967"/>
    <lineage>
        <taxon>Bacteria</taxon>
        <taxon>Pseudomonadati</taxon>
        <taxon>Pseudomonadota</taxon>
        <taxon>Gammaproteobacteria</taxon>
        <taxon>Enterobacterales</taxon>
        <taxon>Erwiniaceae</taxon>
        <taxon>Erwinia</taxon>
    </lineage>
</organism>
<reference evidence="2" key="1">
    <citation type="submission" date="2022-07" db="EMBL/GenBank/DDBJ databases">
        <title>Genetic diversity of Erwinia pyrifoliae.</title>
        <authorList>
            <person name="Park D.S."/>
            <person name="Ham H."/>
        </authorList>
    </citation>
    <scope>NUCLEOTIDE SEQUENCE</scope>
    <source>
        <strain evidence="2">CP201486</strain>
    </source>
</reference>
<feature type="transmembrane region" description="Helical" evidence="1">
    <location>
        <begin position="152"/>
        <end position="180"/>
    </location>
</feature>
<dbReference type="RefSeq" id="WP_259825781.1">
    <property type="nucleotide sequence ID" value="NZ_CP103445.1"/>
</dbReference>
<proteinExistence type="predicted"/>
<keyword evidence="1" id="KW-0472">Membrane</keyword>
<keyword evidence="1" id="KW-0812">Transmembrane</keyword>
<dbReference type="Proteomes" id="UP001058553">
    <property type="component" value="Chromosome"/>
</dbReference>
<name>A0ABY5X6A2_ERWPY</name>